<dbReference type="InParanoid" id="D8PPZ7"/>
<dbReference type="OrthoDB" id="10267115at2759"/>
<dbReference type="InterPro" id="IPR036291">
    <property type="entry name" value="NAD(P)-bd_dom_sf"/>
</dbReference>
<dbReference type="GO" id="GO:0005789">
    <property type="term" value="C:endoplasmic reticulum membrane"/>
    <property type="evidence" value="ECO:0007669"/>
    <property type="project" value="TreeGrafter"/>
</dbReference>
<dbReference type="EMBL" id="GL377302">
    <property type="protein sequence ID" value="EFJ01656.1"/>
    <property type="molecule type" value="Genomic_DNA"/>
</dbReference>
<dbReference type="HOGENOM" id="CLU_1273058_0_0_1"/>
<keyword evidence="1" id="KW-0812">Transmembrane</keyword>
<dbReference type="RefSeq" id="XP_003036558.1">
    <property type="nucleotide sequence ID" value="XM_003036512.1"/>
</dbReference>
<dbReference type="Gene3D" id="3.40.50.720">
    <property type="entry name" value="NAD(P)-binding Rossmann-like Domain"/>
    <property type="match status" value="1"/>
</dbReference>
<accession>D8PPZ7</accession>
<dbReference type="VEuPathDB" id="FungiDB:SCHCODRAFT_02255031"/>
<dbReference type="PANTHER" id="PTHR43550">
    <property type="entry name" value="3-KETODIHYDROSPHINGOSINE REDUCTASE"/>
    <property type="match status" value="1"/>
</dbReference>
<sequence length="197" mass="22004">MDNAYWIQAWTAHAGVKRMVREKVKGKIVLVSSILGYFGMVGYTSYAPGKHALRGLAEVLRSEFVLYDIAIHIFFPGTILSPGYERENVTKPAITKKLEETDDGLSPEACAKGLIQGVEAGHFHITCDLLSNIFRASTRGNTPQNNFILDRVYSFFGFVGLPIWRWTVDREVRAHKPEHMQYVAEHLGDGASSSTSK</sequence>
<dbReference type="PRINTS" id="PR00081">
    <property type="entry name" value="GDHRDH"/>
</dbReference>
<protein>
    <recommendedName>
        <fullName evidence="4">3-ketodihydrosphingosine reductase TSC10</fullName>
    </recommendedName>
</protein>
<dbReference type="Proteomes" id="UP000007431">
    <property type="component" value="Unassembled WGS sequence"/>
</dbReference>
<keyword evidence="1" id="KW-1133">Transmembrane helix</keyword>
<evidence type="ECO:0000256" key="1">
    <source>
        <dbReference type="SAM" id="Phobius"/>
    </source>
</evidence>
<dbReference type="KEGG" id="scm:SCHCO_02255031"/>
<proteinExistence type="predicted"/>
<reference evidence="2 3" key="1">
    <citation type="journal article" date="2010" name="Nat. Biotechnol.">
        <title>Genome sequence of the model mushroom Schizophyllum commune.</title>
        <authorList>
            <person name="Ohm R.A."/>
            <person name="de Jong J.F."/>
            <person name="Lugones L.G."/>
            <person name="Aerts A."/>
            <person name="Kothe E."/>
            <person name="Stajich J.E."/>
            <person name="de Vries R.P."/>
            <person name="Record E."/>
            <person name="Levasseur A."/>
            <person name="Baker S.E."/>
            <person name="Bartholomew K.A."/>
            <person name="Coutinho P.M."/>
            <person name="Erdmann S."/>
            <person name="Fowler T.J."/>
            <person name="Gathman A.C."/>
            <person name="Lombard V."/>
            <person name="Henrissat B."/>
            <person name="Knabe N."/>
            <person name="Kuees U."/>
            <person name="Lilly W.W."/>
            <person name="Lindquist E."/>
            <person name="Lucas S."/>
            <person name="Magnuson J.K."/>
            <person name="Piumi F."/>
            <person name="Raudaskoski M."/>
            <person name="Salamov A."/>
            <person name="Schmutz J."/>
            <person name="Schwarze F.W.M.R."/>
            <person name="vanKuyk P.A."/>
            <person name="Horton J.S."/>
            <person name="Grigoriev I.V."/>
            <person name="Woesten H.A.B."/>
        </authorList>
    </citation>
    <scope>NUCLEOTIDE SEQUENCE [LARGE SCALE GENOMIC DNA]</scope>
    <source>
        <strain evidence="3">H4-8 / FGSC 9210</strain>
    </source>
</reference>
<dbReference type="InterPro" id="IPR002347">
    <property type="entry name" value="SDR_fam"/>
</dbReference>
<dbReference type="PANTHER" id="PTHR43550:SF3">
    <property type="entry name" value="3-KETODIHYDROSPHINGOSINE REDUCTASE"/>
    <property type="match status" value="1"/>
</dbReference>
<organism evidence="3">
    <name type="scientific">Schizophyllum commune (strain H4-8 / FGSC 9210)</name>
    <name type="common">Split gill fungus</name>
    <dbReference type="NCBI Taxonomy" id="578458"/>
    <lineage>
        <taxon>Eukaryota</taxon>
        <taxon>Fungi</taxon>
        <taxon>Dikarya</taxon>
        <taxon>Basidiomycota</taxon>
        <taxon>Agaricomycotina</taxon>
        <taxon>Agaricomycetes</taxon>
        <taxon>Agaricomycetidae</taxon>
        <taxon>Agaricales</taxon>
        <taxon>Schizophyllaceae</taxon>
        <taxon>Schizophyllum</taxon>
    </lineage>
</organism>
<dbReference type="SUPFAM" id="SSF51735">
    <property type="entry name" value="NAD(P)-binding Rossmann-fold domains"/>
    <property type="match status" value="1"/>
</dbReference>
<dbReference type="STRING" id="578458.D8PPZ7"/>
<dbReference type="GO" id="GO:0006666">
    <property type="term" value="P:3-keto-sphinganine metabolic process"/>
    <property type="evidence" value="ECO:0007669"/>
    <property type="project" value="TreeGrafter"/>
</dbReference>
<feature type="transmembrane region" description="Helical" evidence="1">
    <location>
        <begin position="28"/>
        <end position="46"/>
    </location>
</feature>
<keyword evidence="3" id="KW-1185">Reference proteome</keyword>
<dbReference type="GO" id="GO:0047560">
    <property type="term" value="F:3-dehydrosphinganine reductase activity"/>
    <property type="evidence" value="ECO:0007669"/>
    <property type="project" value="TreeGrafter"/>
</dbReference>
<name>D8PPZ7_SCHCM</name>
<dbReference type="AlphaFoldDB" id="D8PPZ7"/>
<keyword evidence="1" id="KW-0472">Membrane</keyword>
<evidence type="ECO:0000313" key="2">
    <source>
        <dbReference type="EMBL" id="EFJ01656.1"/>
    </source>
</evidence>
<dbReference type="Pfam" id="PF00106">
    <property type="entry name" value="adh_short"/>
    <property type="match status" value="1"/>
</dbReference>
<dbReference type="OMA" id="HREEHYE"/>
<dbReference type="GeneID" id="9585937"/>
<evidence type="ECO:0000313" key="3">
    <source>
        <dbReference type="Proteomes" id="UP000007431"/>
    </source>
</evidence>
<evidence type="ECO:0008006" key="4">
    <source>
        <dbReference type="Google" id="ProtNLM"/>
    </source>
</evidence>
<gene>
    <name evidence="2" type="ORF">SCHCODRAFT_83794</name>
</gene>
<dbReference type="GO" id="GO:0030148">
    <property type="term" value="P:sphingolipid biosynthetic process"/>
    <property type="evidence" value="ECO:0007669"/>
    <property type="project" value="TreeGrafter"/>
</dbReference>
<dbReference type="eggNOG" id="KOG1210">
    <property type="taxonomic scope" value="Eukaryota"/>
</dbReference>